<dbReference type="PROSITE" id="PS51892">
    <property type="entry name" value="SUBTILASE"/>
    <property type="match status" value="1"/>
</dbReference>
<feature type="region of interest" description="Disordered" evidence="9">
    <location>
        <begin position="411"/>
        <end position="483"/>
    </location>
</feature>
<reference evidence="12 13" key="1">
    <citation type="submission" date="2022-06" db="EMBL/GenBank/DDBJ databases">
        <title>New Species of the Genus Actinoplanes, ActinopZanes ferrugineus.</title>
        <authorList>
            <person name="Ding P."/>
        </authorList>
    </citation>
    <scope>NUCLEOTIDE SEQUENCE [LARGE SCALE GENOMIC DNA]</scope>
    <source>
        <strain evidence="12 13">TRM88003</strain>
    </source>
</reference>
<evidence type="ECO:0000256" key="8">
    <source>
        <dbReference type="RuleBase" id="RU003355"/>
    </source>
</evidence>
<dbReference type="EMBL" id="JAMYJR010000023">
    <property type="protein sequence ID" value="MCO8273177.1"/>
    <property type="molecule type" value="Genomic_DNA"/>
</dbReference>
<comment type="caution">
    <text evidence="12">The sequence shown here is derived from an EMBL/GenBank/DDBJ whole genome shotgun (WGS) entry which is preliminary data.</text>
</comment>
<feature type="domain" description="Peptidase S8/S53" evidence="11">
    <location>
        <begin position="148"/>
        <end position="400"/>
    </location>
</feature>
<keyword evidence="6 7" id="KW-0720">Serine protease</keyword>
<gene>
    <name evidence="12" type="ORF">M1L60_21525</name>
</gene>
<dbReference type="PROSITE" id="PS00136">
    <property type="entry name" value="SUBTILASE_ASP"/>
    <property type="match status" value="1"/>
</dbReference>
<dbReference type="Proteomes" id="UP001523369">
    <property type="component" value="Unassembled WGS sequence"/>
</dbReference>
<dbReference type="Pfam" id="PF00082">
    <property type="entry name" value="Peptidase_S8"/>
    <property type="match status" value="1"/>
</dbReference>
<protein>
    <submittedName>
        <fullName evidence="12">S8 family peptidase</fullName>
    </submittedName>
</protein>
<evidence type="ECO:0000259" key="11">
    <source>
        <dbReference type="Pfam" id="PF00082"/>
    </source>
</evidence>
<dbReference type="InterPro" id="IPR023827">
    <property type="entry name" value="Peptidase_S8_Asp-AS"/>
</dbReference>
<dbReference type="Gene3D" id="3.40.50.200">
    <property type="entry name" value="Peptidase S8/S53 domain"/>
    <property type="match status" value="1"/>
</dbReference>
<dbReference type="InterPro" id="IPR015500">
    <property type="entry name" value="Peptidase_S8_subtilisin-rel"/>
</dbReference>
<evidence type="ECO:0000256" key="9">
    <source>
        <dbReference type="SAM" id="MobiDB-lite"/>
    </source>
</evidence>
<keyword evidence="3" id="KW-0964">Secreted</keyword>
<proteinExistence type="inferred from homology"/>
<feature type="active site" description="Charge relay system" evidence="7">
    <location>
        <position position="191"/>
    </location>
</feature>
<dbReference type="CDD" id="cd07484">
    <property type="entry name" value="Peptidases_S8_Thermitase_like"/>
    <property type="match status" value="1"/>
</dbReference>
<dbReference type="InterPro" id="IPR022398">
    <property type="entry name" value="Peptidase_S8_His-AS"/>
</dbReference>
<keyword evidence="4 7" id="KW-0645">Protease</keyword>
<dbReference type="PANTHER" id="PTHR43806:SF11">
    <property type="entry name" value="CEREVISIN-RELATED"/>
    <property type="match status" value="1"/>
</dbReference>
<dbReference type="PROSITE" id="PS00138">
    <property type="entry name" value="SUBTILASE_SER"/>
    <property type="match status" value="1"/>
</dbReference>
<comment type="similarity">
    <text evidence="2 7 8">Belongs to the peptidase S8 family.</text>
</comment>
<name>A0ABT1DQQ9_9ACTN</name>
<keyword evidence="10" id="KW-0732">Signal</keyword>
<evidence type="ECO:0000256" key="7">
    <source>
        <dbReference type="PROSITE-ProRule" id="PRU01240"/>
    </source>
</evidence>
<feature type="signal peptide" evidence="10">
    <location>
        <begin position="1"/>
        <end position="32"/>
    </location>
</feature>
<dbReference type="PANTHER" id="PTHR43806">
    <property type="entry name" value="PEPTIDASE S8"/>
    <property type="match status" value="1"/>
</dbReference>
<evidence type="ECO:0000256" key="1">
    <source>
        <dbReference type="ARBA" id="ARBA00004613"/>
    </source>
</evidence>
<dbReference type="PROSITE" id="PS00137">
    <property type="entry name" value="SUBTILASE_HIS"/>
    <property type="match status" value="1"/>
</dbReference>
<feature type="compositionally biased region" description="Low complexity" evidence="9">
    <location>
        <begin position="411"/>
        <end position="480"/>
    </location>
</feature>
<feature type="chain" id="PRO_5047489905" evidence="10">
    <location>
        <begin position="33"/>
        <end position="581"/>
    </location>
</feature>
<evidence type="ECO:0000256" key="4">
    <source>
        <dbReference type="ARBA" id="ARBA00022670"/>
    </source>
</evidence>
<accession>A0ABT1DQQ9</accession>
<dbReference type="PRINTS" id="PR00723">
    <property type="entry name" value="SUBTILISIN"/>
</dbReference>
<evidence type="ECO:0000256" key="3">
    <source>
        <dbReference type="ARBA" id="ARBA00022525"/>
    </source>
</evidence>
<dbReference type="InterPro" id="IPR000209">
    <property type="entry name" value="Peptidase_S8/S53_dom"/>
</dbReference>
<evidence type="ECO:0000256" key="10">
    <source>
        <dbReference type="SAM" id="SignalP"/>
    </source>
</evidence>
<keyword evidence="5 7" id="KW-0378">Hydrolase</keyword>
<dbReference type="InterPro" id="IPR023828">
    <property type="entry name" value="Peptidase_S8_Ser-AS"/>
</dbReference>
<dbReference type="InterPro" id="IPR036852">
    <property type="entry name" value="Peptidase_S8/S53_dom_sf"/>
</dbReference>
<keyword evidence="13" id="KW-1185">Reference proteome</keyword>
<dbReference type="RefSeq" id="WP_253239256.1">
    <property type="nucleotide sequence ID" value="NZ_JAMYJR010000023.1"/>
</dbReference>
<evidence type="ECO:0000256" key="6">
    <source>
        <dbReference type="ARBA" id="ARBA00022825"/>
    </source>
</evidence>
<sequence>MKKHLRRYAVGALAIGAIAGSAAIALPGNVTAVSEWQPATSYTPTTYNLAEAPERLLPAAVSAQKPVRVVTTTLDADGRPVIKVTTATSKSAAAKAVKAGQSAPNAVGVELDAVATATEVPAGSDTYRSQQWDFSKIRVADAWTKSTGAGVTVAVLDTGVDAQHPDLAANVLTGFDATTDKAGVSTDANGHGTHVAGTIAAVTGNGKGISAVAPNTKILPVRVLAANGSGNMSDVAEGIVWAADHGATVINMSLGSTSKVTAVTNAITYARSKGVTIVAAAGNERAKNSPTSYPAADAGVIAVAATDSSDKVATYSNAGAYVDVAAPGSGILSTYPTALGGKTGYATMNGTSMASPHVAAVVALLEAYQPTLTPDQIETTLKNTAVDLGAKGRDDDFGAGRIDPVAALTALTPATTAPTSPATTSPTPSATKPATSTPTPTPSATKPTTTTPTPTPTPTKTAPAKLTPTVTVATSTTSPAKGGTASITYTVVTAPGSPWANKSVRIALANASMNNWSYTTAKTNADGRIAFTVTANASFDVKLVVAATDTSVETTSSVTTFTVRSQTAAKAKLAPKPATVR</sequence>
<comment type="subcellular location">
    <subcellularLocation>
        <location evidence="1">Secreted</location>
    </subcellularLocation>
</comment>
<evidence type="ECO:0000256" key="2">
    <source>
        <dbReference type="ARBA" id="ARBA00011073"/>
    </source>
</evidence>
<feature type="active site" description="Charge relay system" evidence="7">
    <location>
        <position position="352"/>
    </location>
</feature>
<organism evidence="12 13">
    <name type="scientific">Paractinoplanes aksuensis</name>
    <dbReference type="NCBI Taxonomy" id="2939490"/>
    <lineage>
        <taxon>Bacteria</taxon>
        <taxon>Bacillati</taxon>
        <taxon>Actinomycetota</taxon>
        <taxon>Actinomycetes</taxon>
        <taxon>Micromonosporales</taxon>
        <taxon>Micromonosporaceae</taxon>
        <taxon>Paractinoplanes</taxon>
    </lineage>
</organism>
<evidence type="ECO:0000313" key="12">
    <source>
        <dbReference type="EMBL" id="MCO8273177.1"/>
    </source>
</evidence>
<evidence type="ECO:0000256" key="5">
    <source>
        <dbReference type="ARBA" id="ARBA00022801"/>
    </source>
</evidence>
<dbReference type="InterPro" id="IPR050131">
    <property type="entry name" value="Peptidase_S8_subtilisin-like"/>
</dbReference>
<dbReference type="SUPFAM" id="SSF52743">
    <property type="entry name" value="Subtilisin-like"/>
    <property type="match status" value="1"/>
</dbReference>
<feature type="active site" description="Charge relay system" evidence="7">
    <location>
        <position position="157"/>
    </location>
</feature>
<evidence type="ECO:0000313" key="13">
    <source>
        <dbReference type="Proteomes" id="UP001523369"/>
    </source>
</evidence>
<dbReference type="InterPro" id="IPR034084">
    <property type="entry name" value="Thermitase-like_dom"/>
</dbReference>